<dbReference type="Proteomes" id="UP000805649">
    <property type="component" value="Unassembled WGS sequence"/>
</dbReference>
<accession>A0ACC3YBW0</accession>
<evidence type="ECO:0000313" key="2">
    <source>
        <dbReference type="Proteomes" id="UP000805649"/>
    </source>
</evidence>
<organism evidence="1 2">
    <name type="scientific">Colletotrichum truncatum</name>
    <name type="common">Anthracnose fungus</name>
    <name type="synonym">Colletotrichum capsici</name>
    <dbReference type="NCBI Taxonomy" id="5467"/>
    <lineage>
        <taxon>Eukaryota</taxon>
        <taxon>Fungi</taxon>
        <taxon>Dikarya</taxon>
        <taxon>Ascomycota</taxon>
        <taxon>Pezizomycotina</taxon>
        <taxon>Sordariomycetes</taxon>
        <taxon>Hypocreomycetidae</taxon>
        <taxon>Glomerellales</taxon>
        <taxon>Glomerellaceae</taxon>
        <taxon>Colletotrichum</taxon>
        <taxon>Colletotrichum truncatum species complex</taxon>
    </lineage>
</organism>
<proteinExistence type="predicted"/>
<evidence type="ECO:0000313" key="1">
    <source>
        <dbReference type="EMBL" id="KAL0929317.1"/>
    </source>
</evidence>
<keyword evidence="2" id="KW-1185">Reference proteome</keyword>
<protein>
    <submittedName>
        <fullName evidence="1">Uncharacterized protein</fullName>
    </submittedName>
</protein>
<gene>
    <name evidence="1" type="ORF">CTRU02_215673</name>
</gene>
<name>A0ACC3YBW0_COLTU</name>
<dbReference type="EMBL" id="VUJX02000018">
    <property type="protein sequence ID" value="KAL0929317.1"/>
    <property type="molecule type" value="Genomic_DNA"/>
</dbReference>
<comment type="caution">
    <text evidence="1">The sequence shown here is derived from an EMBL/GenBank/DDBJ whole genome shotgun (WGS) entry which is preliminary data.</text>
</comment>
<reference evidence="1 2" key="1">
    <citation type="journal article" date="2020" name="Phytopathology">
        <title>Genome Sequence Resources of Colletotrichum truncatum, C. plurivorum, C. musicola, and C. sojae: Four Species Pathogenic to Soybean (Glycine max).</title>
        <authorList>
            <person name="Rogerio F."/>
            <person name="Boufleur T.R."/>
            <person name="Ciampi-Guillardi M."/>
            <person name="Sukno S.A."/>
            <person name="Thon M.R."/>
            <person name="Massola Junior N.S."/>
            <person name="Baroncelli R."/>
        </authorList>
    </citation>
    <scope>NUCLEOTIDE SEQUENCE [LARGE SCALE GENOMIC DNA]</scope>
    <source>
        <strain evidence="1 2">CMES1059</strain>
    </source>
</reference>
<sequence length="388" mass="43652">MEGWAAWSHQRGPGSFWAKHEPAFHAYDYGANIEIEVNDELCNLPRERHYSIDEDSEDEIDGYECLEESSDETHQLEELSITDDRKLVSELEARFHLESITAVSYALAVCINSDWVVADNNSEASQAETRSLLIDRNMITREFASARDYTFYPQAFHPGYSNIKRSVRHSPHDLLATKGYATAALTVPTSDAGATWATSQKRERLLRIVRGPDESKPFARERQQINVAIGAEEVAFRLEQVVSLDMRRMVGGQRTFETVIRPIFQMMRFFLVEHESYVHIFRSMPLEIFPRIMCAYSRLFEVVIGEMERQFVIGGEQGLDLARSEAVAVIDRLGGYMFSGHPRHLPKTILRPLGTLGSLCAGGWPFIDPAVLNLGASGSSGGAVINMS</sequence>